<proteinExistence type="inferred from homology"/>
<feature type="transmembrane region" description="Helical" evidence="7">
    <location>
        <begin position="7"/>
        <end position="25"/>
    </location>
</feature>
<feature type="transmembrane region" description="Helical" evidence="7">
    <location>
        <begin position="31"/>
        <end position="53"/>
    </location>
</feature>
<evidence type="ECO:0000256" key="3">
    <source>
        <dbReference type="ARBA" id="ARBA00022475"/>
    </source>
</evidence>
<comment type="similarity">
    <text evidence="2">Belongs to the EamA transporter family.</text>
</comment>
<feature type="transmembrane region" description="Helical" evidence="7">
    <location>
        <begin position="147"/>
        <end position="167"/>
    </location>
</feature>
<comment type="caution">
    <text evidence="9">The sequence shown here is derived from an EMBL/GenBank/DDBJ whole genome shotgun (WGS) entry which is preliminary data.</text>
</comment>
<sequence length="305" mass="32954">MNQKQKAYIYLLITTSAWGSLYVAGKFVVESIPAFTLLFIRYAIGAAILYFVYKRGEVQKIEKKDLKYFFAIGAIGYFSGIGLQLAAIQYCDASLASLINSTNPVVIILVAIPVLKERATLHKVIAVAITMAGAGIIIGNIEGKSAMFGVILSLGAVITWSIASVLVRLVSKKYDSLTITLYGMSTAVVLAFPVSTYELIKNHIGWSVVTPSLIAAILYIGIVCTSLALFLWNKALSLVDAATCSLFYPVQPMVSTLLGVLFLGEIITVNFIIGGIFIIAGILYSILTDMDKSSKIGQRNAEQEP</sequence>
<feature type="transmembrane region" description="Helical" evidence="7">
    <location>
        <begin position="269"/>
        <end position="287"/>
    </location>
</feature>
<dbReference type="AlphaFoldDB" id="A0A8J7W4U4"/>
<evidence type="ECO:0000256" key="6">
    <source>
        <dbReference type="ARBA" id="ARBA00023136"/>
    </source>
</evidence>
<reference evidence="9" key="1">
    <citation type="submission" date="2021-04" db="EMBL/GenBank/DDBJ databases">
        <title>Sinoanaerobacter chloroacetimidivorans sp. nov., an obligate anaerobic bacterium isolated from anaerobic sludge.</title>
        <authorList>
            <person name="Bao Y."/>
        </authorList>
    </citation>
    <scope>NUCLEOTIDE SEQUENCE</scope>
    <source>
        <strain evidence="9">BAD-6</strain>
    </source>
</reference>
<dbReference type="SUPFAM" id="SSF103481">
    <property type="entry name" value="Multidrug resistance efflux transporter EmrE"/>
    <property type="match status" value="2"/>
</dbReference>
<feature type="transmembrane region" description="Helical" evidence="7">
    <location>
        <begin position="212"/>
        <end position="232"/>
    </location>
</feature>
<feature type="transmembrane region" description="Helical" evidence="7">
    <location>
        <begin position="179"/>
        <end position="200"/>
    </location>
</feature>
<protein>
    <submittedName>
        <fullName evidence="9">EamA family transporter</fullName>
    </submittedName>
</protein>
<name>A0A8J7W4U4_9FIRM</name>
<dbReference type="EMBL" id="JAGSND010000010">
    <property type="protein sequence ID" value="MBR0599071.1"/>
    <property type="molecule type" value="Genomic_DNA"/>
</dbReference>
<feature type="transmembrane region" description="Helical" evidence="7">
    <location>
        <begin position="93"/>
        <end position="112"/>
    </location>
</feature>
<keyword evidence="3" id="KW-1003">Cell membrane</keyword>
<evidence type="ECO:0000313" key="9">
    <source>
        <dbReference type="EMBL" id="MBR0599071.1"/>
    </source>
</evidence>
<feature type="transmembrane region" description="Helical" evidence="7">
    <location>
        <begin position="244"/>
        <end position="263"/>
    </location>
</feature>
<feature type="transmembrane region" description="Helical" evidence="7">
    <location>
        <begin position="65"/>
        <end position="87"/>
    </location>
</feature>
<feature type="transmembrane region" description="Helical" evidence="7">
    <location>
        <begin position="124"/>
        <end position="141"/>
    </location>
</feature>
<gene>
    <name evidence="9" type="ORF">KCX82_14370</name>
</gene>
<evidence type="ECO:0000256" key="2">
    <source>
        <dbReference type="ARBA" id="ARBA00007362"/>
    </source>
</evidence>
<dbReference type="Pfam" id="PF00892">
    <property type="entry name" value="EamA"/>
    <property type="match status" value="2"/>
</dbReference>
<organism evidence="9 10">
    <name type="scientific">Sinanaerobacter chloroacetimidivorans</name>
    <dbReference type="NCBI Taxonomy" id="2818044"/>
    <lineage>
        <taxon>Bacteria</taxon>
        <taxon>Bacillati</taxon>
        <taxon>Bacillota</taxon>
        <taxon>Clostridia</taxon>
        <taxon>Peptostreptococcales</taxon>
        <taxon>Anaerovoracaceae</taxon>
        <taxon>Sinanaerobacter</taxon>
    </lineage>
</organism>
<dbReference type="InterPro" id="IPR050638">
    <property type="entry name" value="AA-Vitamin_Transporters"/>
</dbReference>
<accession>A0A8J7W4U4</accession>
<evidence type="ECO:0000256" key="1">
    <source>
        <dbReference type="ARBA" id="ARBA00004651"/>
    </source>
</evidence>
<keyword evidence="4 7" id="KW-0812">Transmembrane</keyword>
<dbReference type="Proteomes" id="UP000675664">
    <property type="component" value="Unassembled WGS sequence"/>
</dbReference>
<dbReference type="GO" id="GO:0005886">
    <property type="term" value="C:plasma membrane"/>
    <property type="evidence" value="ECO:0007669"/>
    <property type="project" value="UniProtKB-SubCell"/>
</dbReference>
<feature type="domain" description="EamA" evidence="8">
    <location>
        <begin position="6"/>
        <end position="138"/>
    </location>
</feature>
<evidence type="ECO:0000259" key="8">
    <source>
        <dbReference type="Pfam" id="PF00892"/>
    </source>
</evidence>
<keyword evidence="5 7" id="KW-1133">Transmembrane helix</keyword>
<keyword evidence="6 7" id="KW-0472">Membrane</keyword>
<dbReference type="InterPro" id="IPR000620">
    <property type="entry name" value="EamA_dom"/>
</dbReference>
<dbReference type="InterPro" id="IPR037185">
    <property type="entry name" value="EmrE-like"/>
</dbReference>
<evidence type="ECO:0000313" key="10">
    <source>
        <dbReference type="Proteomes" id="UP000675664"/>
    </source>
</evidence>
<keyword evidence="10" id="KW-1185">Reference proteome</keyword>
<evidence type="ECO:0000256" key="5">
    <source>
        <dbReference type="ARBA" id="ARBA00022989"/>
    </source>
</evidence>
<comment type="subcellular location">
    <subcellularLocation>
        <location evidence="1">Cell membrane</location>
        <topology evidence="1">Multi-pass membrane protein</topology>
    </subcellularLocation>
</comment>
<reference evidence="9" key="2">
    <citation type="submission" date="2021-04" db="EMBL/GenBank/DDBJ databases">
        <authorList>
            <person name="Liu J."/>
        </authorList>
    </citation>
    <scope>NUCLEOTIDE SEQUENCE</scope>
    <source>
        <strain evidence="9">BAD-6</strain>
    </source>
</reference>
<evidence type="ECO:0000256" key="4">
    <source>
        <dbReference type="ARBA" id="ARBA00022692"/>
    </source>
</evidence>
<dbReference type="PANTHER" id="PTHR32322:SF18">
    <property type="entry name" value="S-ADENOSYLMETHIONINE_S-ADENOSYLHOMOCYSTEINE TRANSPORTER"/>
    <property type="match status" value="1"/>
</dbReference>
<feature type="domain" description="EamA" evidence="8">
    <location>
        <begin position="147"/>
        <end position="285"/>
    </location>
</feature>
<dbReference type="PANTHER" id="PTHR32322">
    <property type="entry name" value="INNER MEMBRANE TRANSPORTER"/>
    <property type="match status" value="1"/>
</dbReference>
<evidence type="ECO:0000256" key="7">
    <source>
        <dbReference type="SAM" id="Phobius"/>
    </source>
</evidence>
<dbReference type="RefSeq" id="WP_227019205.1">
    <property type="nucleotide sequence ID" value="NZ_JAGSND010000010.1"/>
</dbReference>